<evidence type="ECO:0000313" key="4">
    <source>
        <dbReference type="Proteomes" id="UP000021816"/>
    </source>
</evidence>
<proteinExistence type="predicted"/>
<dbReference type="AlphaFoldDB" id="A0A011PVT4"/>
<dbReference type="Gene3D" id="1.20.120.330">
    <property type="entry name" value="Nucleotidyltransferases domain 2"/>
    <property type="match status" value="1"/>
</dbReference>
<dbReference type="InterPro" id="IPR007842">
    <property type="entry name" value="HEPN_dom"/>
</dbReference>
<feature type="region of interest" description="Disordered" evidence="1">
    <location>
        <begin position="61"/>
        <end position="93"/>
    </location>
</feature>
<dbReference type="Pfam" id="PF05168">
    <property type="entry name" value="HEPN"/>
    <property type="match status" value="1"/>
</dbReference>
<comment type="caution">
    <text evidence="3">The sequence shown here is derived from an EMBL/GenBank/DDBJ whole genome shotgun (WGS) entry which is preliminary data.</text>
</comment>
<dbReference type="PATRIC" id="fig|1454003.3.peg.1413"/>
<evidence type="ECO:0000259" key="2">
    <source>
        <dbReference type="Pfam" id="PF05168"/>
    </source>
</evidence>
<dbReference type="EMBL" id="JEMX01000026">
    <property type="protein sequence ID" value="EXI81172.1"/>
    <property type="molecule type" value="Genomic_DNA"/>
</dbReference>
<dbReference type="STRING" id="1454003.AW10_01372"/>
<organism evidence="3 4">
    <name type="scientific">Candidatus Accumulibacter appositus</name>
    <dbReference type="NCBI Taxonomy" id="1454003"/>
    <lineage>
        <taxon>Bacteria</taxon>
        <taxon>Pseudomonadati</taxon>
        <taxon>Pseudomonadota</taxon>
        <taxon>Betaproteobacteria</taxon>
        <taxon>Candidatus Accumulibacter</taxon>
    </lineage>
</organism>
<evidence type="ECO:0000256" key="1">
    <source>
        <dbReference type="SAM" id="MobiDB-lite"/>
    </source>
</evidence>
<name>A0A011PVT4_9PROT</name>
<evidence type="ECO:0000313" key="3">
    <source>
        <dbReference type="EMBL" id="EXI81172.1"/>
    </source>
</evidence>
<protein>
    <recommendedName>
        <fullName evidence="2">HEPN domain-containing protein</fullName>
    </recommendedName>
</protein>
<sequence length="93" mass="10278">MHVPDHAQDLLLLAGKDFDALRGMLGNPLFADEIFGFHAQQAIEKSLKAWLAARSAEHPIDGRCRFHSTDRQGEQTVDADPDGADPLSVSRQR</sequence>
<feature type="compositionally biased region" description="Basic and acidic residues" evidence="1">
    <location>
        <begin position="61"/>
        <end position="73"/>
    </location>
</feature>
<feature type="domain" description="HEPN" evidence="2">
    <location>
        <begin position="8"/>
        <end position="57"/>
    </location>
</feature>
<gene>
    <name evidence="3" type="ORF">AW10_01372</name>
</gene>
<reference evidence="3 4" key="1">
    <citation type="submission" date="2014-02" db="EMBL/GenBank/DDBJ databases">
        <title>Expanding our view of genomic diversity in Candidatus Accumulibacter clades.</title>
        <authorList>
            <person name="Skennerton C.T."/>
            <person name="Barr J.J."/>
            <person name="Slater F.R."/>
            <person name="Bond P.L."/>
            <person name="Tyson G.W."/>
        </authorList>
    </citation>
    <scope>NUCLEOTIDE SEQUENCE [LARGE SCALE GENOMIC DNA]</scope>
    <source>
        <strain evidence="4">BA-92</strain>
    </source>
</reference>
<accession>A0A011PVT4</accession>
<dbReference type="Proteomes" id="UP000021816">
    <property type="component" value="Unassembled WGS sequence"/>
</dbReference>